<feature type="compositionally biased region" description="Basic and acidic residues" evidence="1">
    <location>
        <begin position="25"/>
        <end position="35"/>
    </location>
</feature>
<evidence type="ECO:0000313" key="2">
    <source>
        <dbReference type="EMBL" id="ANJ72246.1"/>
    </source>
</evidence>
<dbReference type="RefSeq" id="WP_064803029.1">
    <property type="nucleotide sequence ID" value="NZ_CP016022.1"/>
</dbReference>
<dbReference type="AlphaFoldDB" id="A0A191ZVY5"/>
<sequence>MFDLNRDKKRAADQAQAQRIEQSNEAEKKKQKELEEVGSAFEMPLLLKAAELAGWKPSNPQDSNRKKAEAASVFLLSLSTEGRHKSTVEFITQLLAMNAMNGNAPEPEQNKRPSPFFMRRAMR</sequence>
<dbReference type="EMBL" id="CP016022">
    <property type="protein sequence ID" value="ANJ72246.1"/>
    <property type="molecule type" value="Genomic_DNA"/>
</dbReference>
<evidence type="ECO:0000313" key="3">
    <source>
        <dbReference type="Proteomes" id="UP000078572"/>
    </source>
</evidence>
<dbReference type="GeneID" id="61525788"/>
<feature type="region of interest" description="Disordered" evidence="1">
    <location>
        <begin position="1"/>
        <end position="35"/>
    </location>
</feature>
<reference evidence="3" key="1">
    <citation type="submission" date="2016-06" db="EMBL/GenBank/DDBJ databases">
        <authorList>
            <person name="Xu Y."/>
            <person name="Nagy A."/>
            <person name="Yan X."/>
            <person name="Kim S.W."/>
            <person name="Haley B."/>
            <person name="Liu N.T."/>
            <person name="Nou X."/>
        </authorList>
    </citation>
    <scope>NUCLEOTIDE SEQUENCE [LARGE SCALE GENOMIC DNA]</scope>
    <source>
        <strain evidence="3">ATCC 49129</strain>
    </source>
</reference>
<feature type="region of interest" description="Disordered" evidence="1">
    <location>
        <begin position="101"/>
        <end position="123"/>
    </location>
</feature>
<gene>
    <name evidence="2" type="ORF">A9Y76_07105</name>
</gene>
<evidence type="ECO:0000256" key="1">
    <source>
        <dbReference type="SAM" id="MobiDB-lite"/>
    </source>
</evidence>
<keyword evidence="3" id="KW-1185">Reference proteome</keyword>
<organism evidence="2 3">
    <name type="scientific">Ralstonia insidiosa</name>
    <dbReference type="NCBI Taxonomy" id="190721"/>
    <lineage>
        <taxon>Bacteria</taxon>
        <taxon>Pseudomonadati</taxon>
        <taxon>Pseudomonadota</taxon>
        <taxon>Betaproteobacteria</taxon>
        <taxon>Burkholderiales</taxon>
        <taxon>Burkholderiaceae</taxon>
        <taxon>Ralstonia</taxon>
    </lineage>
</organism>
<protein>
    <submittedName>
        <fullName evidence="2">Uncharacterized protein</fullName>
    </submittedName>
</protein>
<feature type="compositionally biased region" description="Basic and acidic residues" evidence="1">
    <location>
        <begin position="1"/>
        <end position="12"/>
    </location>
</feature>
<accession>A0A191ZVY5</accession>
<dbReference type="Proteomes" id="UP000078572">
    <property type="component" value="Chromosome 1"/>
</dbReference>
<name>A0A191ZVY5_9RALS</name>
<proteinExistence type="predicted"/>